<evidence type="ECO:0000256" key="1">
    <source>
        <dbReference type="ARBA" id="ARBA00022737"/>
    </source>
</evidence>
<evidence type="ECO:0000313" key="3">
    <source>
        <dbReference type="EMBL" id="KAK9737851.1"/>
    </source>
</evidence>
<dbReference type="Pfam" id="PF13857">
    <property type="entry name" value="Ank_5"/>
    <property type="match status" value="1"/>
</dbReference>
<keyword evidence="1" id="KW-0677">Repeat</keyword>
<dbReference type="Gene3D" id="1.25.40.20">
    <property type="entry name" value="Ankyrin repeat-containing domain"/>
    <property type="match status" value="2"/>
</dbReference>
<gene>
    <name evidence="3" type="ORF">QE152_g10369</name>
</gene>
<dbReference type="InterPro" id="IPR050663">
    <property type="entry name" value="Ankyrin-SOCS_Box"/>
</dbReference>
<keyword evidence="4" id="KW-1185">Reference proteome</keyword>
<evidence type="ECO:0000313" key="4">
    <source>
        <dbReference type="Proteomes" id="UP001458880"/>
    </source>
</evidence>
<dbReference type="InterPro" id="IPR036397">
    <property type="entry name" value="RNaseH_sf"/>
</dbReference>
<dbReference type="GO" id="GO:0000976">
    <property type="term" value="F:transcription cis-regulatory region binding"/>
    <property type="evidence" value="ECO:0007669"/>
    <property type="project" value="TreeGrafter"/>
</dbReference>
<organism evidence="3 4">
    <name type="scientific">Popillia japonica</name>
    <name type="common">Japanese beetle</name>
    <dbReference type="NCBI Taxonomy" id="7064"/>
    <lineage>
        <taxon>Eukaryota</taxon>
        <taxon>Metazoa</taxon>
        <taxon>Ecdysozoa</taxon>
        <taxon>Arthropoda</taxon>
        <taxon>Hexapoda</taxon>
        <taxon>Insecta</taxon>
        <taxon>Pterygota</taxon>
        <taxon>Neoptera</taxon>
        <taxon>Endopterygota</taxon>
        <taxon>Coleoptera</taxon>
        <taxon>Polyphaga</taxon>
        <taxon>Scarabaeiformia</taxon>
        <taxon>Scarabaeidae</taxon>
        <taxon>Rutelinae</taxon>
        <taxon>Popillia</taxon>
    </lineage>
</organism>
<dbReference type="PANTHER" id="PTHR24193">
    <property type="entry name" value="ANKYRIN REPEAT PROTEIN"/>
    <property type="match status" value="1"/>
</dbReference>
<dbReference type="AlphaFoldDB" id="A0AAW1LVC8"/>
<dbReference type="EMBL" id="JASPKY010000094">
    <property type="protein sequence ID" value="KAK9737851.1"/>
    <property type="molecule type" value="Genomic_DNA"/>
</dbReference>
<proteinExistence type="predicted"/>
<dbReference type="GO" id="GO:0005634">
    <property type="term" value="C:nucleus"/>
    <property type="evidence" value="ECO:0007669"/>
    <property type="project" value="TreeGrafter"/>
</dbReference>
<dbReference type="SUPFAM" id="SSF48403">
    <property type="entry name" value="Ankyrin repeat"/>
    <property type="match status" value="1"/>
</dbReference>
<reference evidence="3 4" key="1">
    <citation type="journal article" date="2024" name="BMC Genomics">
        <title>De novo assembly and annotation of Popillia japonica's genome with initial clues to its potential as an invasive pest.</title>
        <authorList>
            <person name="Cucini C."/>
            <person name="Boschi S."/>
            <person name="Funari R."/>
            <person name="Cardaioli E."/>
            <person name="Iannotti N."/>
            <person name="Marturano G."/>
            <person name="Paoli F."/>
            <person name="Bruttini M."/>
            <person name="Carapelli A."/>
            <person name="Frati F."/>
            <person name="Nardi F."/>
        </authorList>
    </citation>
    <scope>NUCLEOTIDE SEQUENCE [LARGE SCALE GENOMIC DNA]</scope>
    <source>
        <strain evidence="3">DMR45628</strain>
    </source>
</reference>
<dbReference type="Gene3D" id="3.30.420.10">
    <property type="entry name" value="Ribonuclease H-like superfamily/Ribonuclease H"/>
    <property type="match status" value="1"/>
</dbReference>
<sequence>MHRIHCLRDIFAIGMDDNIIMDRLFEEYASDSSVTLAKLLKIDQAKVLALQEHKSVQGTSRQMLESLEASAYGNREVKRCVLFVGVAAMSIKNANIGDKPIAFPSRLLNSAEVKYSQIEKKAATAGLAESGVKMMKNAILKARKDNITDIRLLIPRFLFQYRNTPHTTTRESPAKLLIDLDSKLEGELNMLHIACIYGSLPTAQCVIKKGVHVNMVDKFGYTPLDYIMTRLSSTSALTQINDTPLDSYEDSGTSALTQINDLLTRTLENDIDLIRLLVLKTNNADINRRNDLGNCDTFLCFAVKAMKLLLDSEADMLIEDTNGETPLSIVEAQESEDFIKLLENAAERNKHNPKSTLQLNHAQGEDGLLNIHKKSLKRTSGAQSELGMLYQYTVGVDAMLLKTVEALTAVKL</sequence>
<dbReference type="InterPro" id="IPR002110">
    <property type="entry name" value="Ankyrin_rpt"/>
</dbReference>
<dbReference type="Proteomes" id="UP001458880">
    <property type="component" value="Unassembled WGS sequence"/>
</dbReference>
<dbReference type="PANTHER" id="PTHR24193:SF121">
    <property type="entry name" value="ADA2A-CONTAINING COMPLEX COMPONENT 3, ISOFORM D"/>
    <property type="match status" value="1"/>
</dbReference>
<dbReference type="InterPro" id="IPR036770">
    <property type="entry name" value="Ankyrin_rpt-contain_sf"/>
</dbReference>
<evidence type="ECO:0000256" key="2">
    <source>
        <dbReference type="ARBA" id="ARBA00023043"/>
    </source>
</evidence>
<keyword evidence="2" id="KW-0040">ANK repeat</keyword>
<name>A0AAW1LVC8_POPJA</name>
<comment type="caution">
    <text evidence="3">The sequence shown here is derived from an EMBL/GenBank/DDBJ whole genome shotgun (WGS) entry which is preliminary data.</text>
</comment>
<protein>
    <submittedName>
        <fullName evidence="3">Ankyrin repeats (3 copies)</fullName>
    </submittedName>
</protein>
<accession>A0AAW1LVC8</accession>
<dbReference type="GO" id="GO:0045944">
    <property type="term" value="P:positive regulation of transcription by RNA polymerase II"/>
    <property type="evidence" value="ECO:0007669"/>
    <property type="project" value="TreeGrafter"/>
</dbReference>